<feature type="transmembrane region" description="Helical" evidence="1">
    <location>
        <begin position="158"/>
        <end position="177"/>
    </location>
</feature>
<evidence type="ECO:0000256" key="1">
    <source>
        <dbReference type="SAM" id="Phobius"/>
    </source>
</evidence>
<protein>
    <recommendedName>
        <fullName evidence="4">Cell wall anchor protein</fullName>
    </recommendedName>
</protein>
<dbReference type="STRING" id="273678.RS84_00460"/>
<dbReference type="PATRIC" id="fig|273678.4.peg.453"/>
<feature type="transmembrane region" description="Helical" evidence="1">
    <location>
        <begin position="231"/>
        <end position="257"/>
    </location>
</feature>
<keyword evidence="1" id="KW-1133">Transmembrane helix</keyword>
<comment type="caution">
    <text evidence="2">The sequence shown here is derived from an EMBL/GenBank/DDBJ whole genome shotgun (WGS) entry which is preliminary data.</text>
</comment>
<dbReference type="OrthoDB" id="8481923at2"/>
<evidence type="ECO:0000313" key="3">
    <source>
        <dbReference type="Proteomes" id="UP000033900"/>
    </source>
</evidence>
<feature type="transmembrane region" description="Helical" evidence="1">
    <location>
        <begin position="49"/>
        <end position="70"/>
    </location>
</feature>
<keyword evidence="1" id="KW-0812">Transmembrane</keyword>
<dbReference type="RefSeq" id="WP_045256119.1">
    <property type="nucleotide sequence ID" value="NZ_JYJB01000004.1"/>
</dbReference>
<keyword evidence="3" id="KW-1185">Reference proteome</keyword>
<name>A0A0M2HWQ1_9MICO</name>
<dbReference type="Proteomes" id="UP000033900">
    <property type="component" value="Unassembled WGS sequence"/>
</dbReference>
<proteinExistence type="predicted"/>
<dbReference type="EMBL" id="JYJB01000004">
    <property type="protein sequence ID" value="KJL49345.1"/>
    <property type="molecule type" value="Genomic_DNA"/>
</dbReference>
<dbReference type="AlphaFoldDB" id="A0A0M2HWQ1"/>
<gene>
    <name evidence="2" type="ORF">RS84_00460</name>
</gene>
<sequence>MPFTPSHALVALPFVRTPLMPAAIAIGTMTPDLPLFVRGAGIGYGFTHTYANLVWTGLLAFALFLIWRVVLRPAVPELAPAWLARRLPREWSATARSSLLSAVGAGHSHWYPMLLAVSLILGAASHILWDSFTHEGRWGVSVFPLLDQQWGPFTGFKWLQHGSAVIALMIIAVWAVLRLRAASPRDDIERMLPAAVRISWWISLPVILATAWLMGLFAYGPLTADFTAQHLAYRVLPPACAVWGALILLLCGLLPVFRSVHQRG</sequence>
<dbReference type="InterPro" id="IPR025238">
    <property type="entry name" value="DUF4184"/>
</dbReference>
<feature type="transmembrane region" description="Helical" evidence="1">
    <location>
        <begin position="198"/>
        <end position="219"/>
    </location>
</feature>
<organism evidence="2 3">
    <name type="scientific">Microbacterium hydrocarbonoxydans</name>
    <dbReference type="NCBI Taxonomy" id="273678"/>
    <lineage>
        <taxon>Bacteria</taxon>
        <taxon>Bacillati</taxon>
        <taxon>Actinomycetota</taxon>
        <taxon>Actinomycetes</taxon>
        <taxon>Micrococcales</taxon>
        <taxon>Microbacteriaceae</taxon>
        <taxon>Microbacterium</taxon>
    </lineage>
</organism>
<evidence type="ECO:0008006" key="4">
    <source>
        <dbReference type="Google" id="ProtNLM"/>
    </source>
</evidence>
<feature type="transmembrane region" description="Helical" evidence="1">
    <location>
        <begin position="110"/>
        <end position="129"/>
    </location>
</feature>
<keyword evidence="1" id="KW-0472">Membrane</keyword>
<reference evidence="2 3" key="1">
    <citation type="submission" date="2015-02" db="EMBL/GenBank/DDBJ databases">
        <title>Draft genome sequences of ten Microbacterium spp. with emphasis on heavy metal contaminated environments.</title>
        <authorList>
            <person name="Corretto E."/>
        </authorList>
    </citation>
    <scope>NUCLEOTIDE SEQUENCE [LARGE SCALE GENOMIC DNA]</scope>
    <source>
        <strain evidence="2 3">SA35</strain>
    </source>
</reference>
<evidence type="ECO:0000313" key="2">
    <source>
        <dbReference type="EMBL" id="KJL49345.1"/>
    </source>
</evidence>
<accession>A0A0M2HWQ1</accession>
<dbReference type="Pfam" id="PF13803">
    <property type="entry name" value="DUF4184"/>
    <property type="match status" value="1"/>
</dbReference>